<dbReference type="NCBIfam" id="TIGR00675">
    <property type="entry name" value="dcm"/>
    <property type="match status" value="1"/>
</dbReference>
<dbReference type="EC" id="2.1.1.37" evidence="8"/>
<dbReference type="SUPFAM" id="SSF53335">
    <property type="entry name" value="S-adenosyl-L-methionine-dependent methyltransferases"/>
    <property type="match status" value="1"/>
</dbReference>
<dbReference type="GO" id="GO:0003886">
    <property type="term" value="F:DNA (cytosine-5-)-methyltransferase activity"/>
    <property type="evidence" value="ECO:0007669"/>
    <property type="project" value="UniProtKB-EC"/>
</dbReference>
<dbReference type="InterPro" id="IPR001525">
    <property type="entry name" value="C5_MeTfrase"/>
</dbReference>
<keyword evidence="4" id="KW-0680">Restriction system</keyword>
<dbReference type="PROSITE" id="PS00094">
    <property type="entry name" value="C5_MTASE_1"/>
    <property type="match status" value="1"/>
</dbReference>
<proteinExistence type="inferred from homology"/>
<dbReference type="AlphaFoldDB" id="A0A0P9Z7U5"/>
<dbReference type="GO" id="GO:0003677">
    <property type="term" value="F:DNA binding"/>
    <property type="evidence" value="ECO:0007669"/>
    <property type="project" value="TreeGrafter"/>
</dbReference>
<evidence type="ECO:0000256" key="4">
    <source>
        <dbReference type="ARBA" id="ARBA00022747"/>
    </source>
</evidence>
<dbReference type="Proteomes" id="UP000268096">
    <property type="component" value="Unassembled WGS sequence"/>
</dbReference>
<evidence type="ECO:0000313" key="10">
    <source>
        <dbReference type="Proteomes" id="UP000268096"/>
    </source>
</evidence>
<dbReference type="EMBL" id="RBTH01000392">
    <property type="protein sequence ID" value="RMT38654.1"/>
    <property type="molecule type" value="Genomic_DNA"/>
</dbReference>
<dbReference type="InterPro" id="IPR029063">
    <property type="entry name" value="SAM-dependent_MTases_sf"/>
</dbReference>
<sequence>MMECRHFTSAAEESSSAAPKQLDVMQPHIRNTLQEILIVDLFSGAGGFSLGAIQAGLSVAGALEIDKNASKSYQTNIASKTKNEKILLNEDILYLDPADAMQHWGLEPGQCDIIVGGPPCQGFSTHRINNAGVGDPRNKLLGRYFEYVAALRPRIFLVENVPGLLWPRHKEYLEQFYEMGRLANYHIAEPVILNACDYGVMQNRRRVFILGIDNERPISLAWPPEPTHVSPALPEALRRGKQPWLPAKEAFRPASISDLNNVHMNHSKELIEVFKNTPINGGSRSQSGRILKCHTSHTGHKDVYGRIDPSKPAPTMTTACINPSKGRFVHPVENHGITVRQAARIQGFPEDFIFHGGLMASGAQIGNAVPIKLAEVLLKHISTGIIQEESAPLGSES</sequence>
<evidence type="ECO:0000256" key="2">
    <source>
        <dbReference type="ARBA" id="ARBA00022679"/>
    </source>
</evidence>
<dbReference type="InterPro" id="IPR050390">
    <property type="entry name" value="C5-Methyltransferase"/>
</dbReference>
<comment type="similarity">
    <text evidence="6 7">Belongs to the class I-like SAM-binding methyltransferase superfamily. C5-methyltransferase family.</text>
</comment>
<dbReference type="Gene3D" id="3.40.50.150">
    <property type="entry name" value="Vaccinia Virus protein VP39"/>
    <property type="match status" value="1"/>
</dbReference>
<evidence type="ECO:0000256" key="1">
    <source>
        <dbReference type="ARBA" id="ARBA00022603"/>
    </source>
</evidence>
<feature type="active site" evidence="6">
    <location>
        <position position="120"/>
    </location>
</feature>
<comment type="caution">
    <text evidence="9">The sequence shown here is derived from an EMBL/GenBank/DDBJ whole genome shotgun (WGS) entry which is preliminary data.</text>
</comment>
<accession>A0A0P9Z7U5</accession>
<dbReference type="GO" id="GO:0044027">
    <property type="term" value="P:negative regulation of gene expression via chromosomal CpG island methylation"/>
    <property type="evidence" value="ECO:0007669"/>
    <property type="project" value="TreeGrafter"/>
</dbReference>
<protein>
    <recommendedName>
        <fullName evidence="8">Cytosine-specific methyltransferase</fullName>
        <ecNumber evidence="8">2.1.1.37</ecNumber>
    </recommendedName>
</protein>
<evidence type="ECO:0000256" key="8">
    <source>
        <dbReference type="RuleBase" id="RU000417"/>
    </source>
</evidence>
<dbReference type="GO" id="GO:0009307">
    <property type="term" value="P:DNA restriction-modification system"/>
    <property type="evidence" value="ECO:0007669"/>
    <property type="project" value="UniProtKB-KW"/>
</dbReference>
<name>A0A0P9Z7U5_PSESX</name>
<dbReference type="GO" id="GO:0032259">
    <property type="term" value="P:methylation"/>
    <property type="evidence" value="ECO:0007669"/>
    <property type="project" value="UniProtKB-KW"/>
</dbReference>
<dbReference type="PANTHER" id="PTHR10629">
    <property type="entry name" value="CYTOSINE-SPECIFIC METHYLTRANSFERASE"/>
    <property type="match status" value="1"/>
</dbReference>
<organism evidence="9 10">
    <name type="scientific">Pseudomonas syringae pv. solidagae</name>
    <dbReference type="NCBI Taxonomy" id="264458"/>
    <lineage>
        <taxon>Bacteria</taxon>
        <taxon>Pseudomonadati</taxon>
        <taxon>Pseudomonadota</taxon>
        <taxon>Gammaproteobacteria</taxon>
        <taxon>Pseudomonadales</taxon>
        <taxon>Pseudomonadaceae</taxon>
        <taxon>Pseudomonas</taxon>
        <taxon>Pseudomonas syringae</taxon>
    </lineage>
</organism>
<evidence type="ECO:0000256" key="7">
    <source>
        <dbReference type="RuleBase" id="RU000416"/>
    </source>
</evidence>
<dbReference type="PRINTS" id="PR00105">
    <property type="entry name" value="C5METTRFRASE"/>
</dbReference>
<evidence type="ECO:0000256" key="6">
    <source>
        <dbReference type="PROSITE-ProRule" id="PRU01016"/>
    </source>
</evidence>
<keyword evidence="1 6" id="KW-0489">Methyltransferase</keyword>
<keyword evidence="3 6" id="KW-0949">S-adenosyl-L-methionine</keyword>
<dbReference type="Pfam" id="PF00145">
    <property type="entry name" value="DNA_methylase"/>
    <property type="match status" value="1"/>
</dbReference>
<gene>
    <name evidence="9" type="ORF">ALP48_04178</name>
</gene>
<comment type="catalytic activity">
    <reaction evidence="5 8">
        <text>a 2'-deoxycytidine in DNA + S-adenosyl-L-methionine = a 5-methyl-2'-deoxycytidine in DNA + S-adenosyl-L-homocysteine + H(+)</text>
        <dbReference type="Rhea" id="RHEA:13681"/>
        <dbReference type="Rhea" id="RHEA-COMP:11369"/>
        <dbReference type="Rhea" id="RHEA-COMP:11370"/>
        <dbReference type="ChEBI" id="CHEBI:15378"/>
        <dbReference type="ChEBI" id="CHEBI:57856"/>
        <dbReference type="ChEBI" id="CHEBI:59789"/>
        <dbReference type="ChEBI" id="CHEBI:85452"/>
        <dbReference type="ChEBI" id="CHEBI:85454"/>
        <dbReference type="EC" id="2.1.1.37"/>
    </reaction>
</comment>
<evidence type="ECO:0000256" key="5">
    <source>
        <dbReference type="ARBA" id="ARBA00047422"/>
    </source>
</evidence>
<dbReference type="Gene3D" id="3.90.120.10">
    <property type="entry name" value="DNA Methylase, subunit A, domain 2"/>
    <property type="match status" value="1"/>
</dbReference>
<dbReference type="InterPro" id="IPR018117">
    <property type="entry name" value="C5_DNA_meth_AS"/>
</dbReference>
<keyword evidence="2 6" id="KW-0808">Transferase</keyword>
<dbReference type="PROSITE" id="PS51679">
    <property type="entry name" value="SAM_MT_C5"/>
    <property type="match status" value="1"/>
</dbReference>
<evidence type="ECO:0000256" key="3">
    <source>
        <dbReference type="ARBA" id="ARBA00022691"/>
    </source>
</evidence>
<evidence type="ECO:0000313" key="9">
    <source>
        <dbReference type="EMBL" id="RMT38654.1"/>
    </source>
</evidence>
<dbReference type="PANTHER" id="PTHR10629:SF52">
    <property type="entry name" value="DNA (CYTOSINE-5)-METHYLTRANSFERASE 1"/>
    <property type="match status" value="1"/>
</dbReference>
<reference evidence="9 10" key="1">
    <citation type="submission" date="2018-08" db="EMBL/GenBank/DDBJ databases">
        <title>Recombination of ecologically and evolutionarily significant loci maintains genetic cohesion in the Pseudomonas syringae species complex.</title>
        <authorList>
            <person name="Dillon M."/>
            <person name="Thakur S."/>
            <person name="Almeida R.N.D."/>
            <person name="Weir B.S."/>
            <person name="Guttman D.S."/>
        </authorList>
    </citation>
    <scope>NUCLEOTIDE SEQUENCE [LARGE SCALE GENOMIC DNA]</scope>
    <source>
        <strain evidence="9 10">ICMP 16926</strain>
    </source>
</reference>